<dbReference type="EMBL" id="SGXE01000003">
    <property type="protein sequence ID" value="RZS92535.1"/>
    <property type="molecule type" value="Genomic_DNA"/>
</dbReference>
<dbReference type="OrthoDB" id="5480566at2"/>
<accession>A0A4Q7NYW9</accession>
<sequence>MKYIIYCFCFLCLPQLAEGQYTLGASKAKEDFTVFENILLQAHPGLYDHISKDLLSQLLTKEKTNLSDSITDIELYKKLLKISDPIGDGHLQLFAPEKLKIQTYYFPIIVKIIDGEFYTDTNDFELPVGTKITAINDIPAPTILARLKKYVPTDGHNLSRKHREIELKFGLFYAYEFGIVKEFKVSYESQDNSILQSKVILAEPFIKVRLRNAKRSSYFAAFHQQKNDIRYFEKYIGNKDPYVIYKDALKTAILVVNSFSVDIKPFKSKLVKIFKEINKRKIEHLVIDVRNNDGGYRPNAIHLYSFLTNAIFKQRISEFVATLSIPEKDHIIRAPGDGDVYLRSKFHQHPVIDGWEIKFDELETIMVPNKNKFKGKNIYVLTSGVTFSAGTEFVLNAKNNPEILVLGEETGGGYYQHIGDYPIYYELPNSKIVVVLFMQKVMHYVTDNTLPKHKGILPDKYIKLTVEDLKKGTDPILDYIYRLISPVHYKY</sequence>
<name>A0A4Q7NYW9_9FLAO</name>
<dbReference type="Proteomes" id="UP000292262">
    <property type="component" value="Unassembled WGS sequence"/>
</dbReference>
<organism evidence="2 3">
    <name type="scientific">Aquimarina brevivitae</name>
    <dbReference type="NCBI Taxonomy" id="323412"/>
    <lineage>
        <taxon>Bacteria</taxon>
        <taxon>Pseudomonadati</taxon>
        <taxon>Bacteroidota</taxon>
        <taxon>Flavobacteriia</taxon>
        <taxon>Flavobacteriales</taxon>
        <taxon>Flavobacteriaceae</taxon>
        <taxon>Aquimarina</taxon>
    </lineage>
</organism>
<dbReference type="GO" id="GO:0030288">
    <property type="term" value="C:outer membrane-bounded periplasmic space"/>
    <property type="evidence" value="ECO:0007669"/>
    <property type="project" value="TreeGrafter"/>
</dbReference>
<dbReference type="Gene3D" id="3.90.226.10">
    <property type="entry name" value="2-enoyl-CoA Hydratase, Chain A, domain 1"/>
    <property type="match status" value="1"/>
</dbReference>
<proteinExistence type="predicted"/>
<evidence type="ECO:0000313" key="2">
    <source>
        <dbReference type="EMBL" id="RZS92535.1"/>
    </source>
</evidence>
<dbReference type="InterPro" id="IPR029045">
    <property type="entry name" value="ClpP/crotonase-like_dom_sf"/>
</dbReference>
<dbReference type="PANTHER" id="PTHR32060:SF30">
    <property type="entry name" value="CARBOXY-TERMINAL PROCESSING PROTEASE CTPA"/>
    <property type="match status" value="1"/>
</dbReference>
<gene>
    <name evidence="2" type="ORF">EV197_2673</name>
</gene>
<dbReference type="Pfam" id="PF03572">
    <property type="entry name" value="Peptidase_S41"/>
    <property type="match status" value="1"/>
</dbReference>
<comment type="caution">
    <text evidence="2">The sequence shown here is derived from an EMBL/GenBank/DDBJ whole genome shotgun (WGS) entry which is preliminary data.</text>
</comment>
<evidence type="ECO:0000259" key="1">
    <source>
        <dbReference type="Pfam" id="PF03572"/>
    </source>
</evidence>
<feature type="domain" description="Tail specific protease" evidence="1">
    <location>
        <begin position="251"/>
        <end position="413"/>
    </location>
</feature>
<dbReference type="PANTHER" id="PTHR32060">
    <property type="entry name" value="TAIL-SPECIFIC PROTEASE"/>
    <property type="match status" value="1"/>
</dbReference>
<dbReference type="AlphaFoldDB" id="A0A4Q7NYW9"/>
<protein>
    <submittedName>
        <fullName evidence="2">Peptidase S41-like protein</fullName>
    </submittedName>
</protein>
<dbReference type="GO" id="GO:0008236">
    <property type="term" value="F:serine-type peptidase activity"/>
    <property type="evidence" value="ECO:0007669"/>
    <property type="project" value="InterPro"/>
</dbReference>
<dbReference type="SUPFAM" id="SSF52096">
    <property type="entry name" value="ClpP/crotonase"/>
    <property type="match status" value="1"/>
</dbReference>
<keyword evidence="3" id="KW-1185">Reference proteome</keyword>
<dbReference type="GO" id="GO:0004175">
    <property type="term" value="F:endopeptidase activity"/>
    <property type="evidence" value="ECO:0007669"/>
    <property type="project" value="TreeGrafter"/>
</dbReference>
<reference evidence="2 3" key="1">
    <citation type="submission" date="2019-02" db="EMBL/GenBank/DDBJ databases">
        <title>Genomic Encyclopedia of Type Strains, Phase IV (KMG-IV): sequencing the most valuable type-strain genomes for metagenomic binning, comparative biology and taxonomic classification.</title>
        <authorList>
            <person name="Goeker M."/>
        </authorList>
    </citation>
    <scope>NUCLEOTIDE SEQUENCE [LARGE SCALE GENOMIC DNA]</scope>
    <source>
        <strain evidence="2 3">DSM 17196</strain>
    </source>
</reference>
<dbReference type="RefSeq" id="WP_130287213.1">
    <property type="nucleotide sequence ID" value="NZ_SGXE01000003.1"/>
</dbReference>
<dbReference type="InterPro" id="IPR005151">
    <property type="entry name" value="Tail-specific_protease"/>
</dbReference>
<dbReference type="GO" id="GO:0007165">
    <property type="term" value="P:signal transduction"/>
    <property type="evidence" value="ECO:0007669"/>
    <property type="project" value="TreeGrafter"/>
</dbReference>
<evidence type="ECO:0000313" key="3">
    <source>
        <dbReference type="Proteomes" id="UP000292262"/>
    </source>
</evidence>
<dbReference type="GO" id="GO:0006508">
    <property type="term" value="P:proteolysis"/>
    <property type="evidence" value="ECO:0007669"/>
    <property type="project" value="InterPro"/>
</dbReference>